<evidence type="ECO:0000256" key="6">
    <source>
        <dbReference type="ARBA" id="ARBA00014944"/>
    </source>
</evidence>
<gene>
    <name evidence="16" type="ORF">AE618_22530</name>
</gene>
<evidence type="ECO:0000256" key="14">
    <source>
        <dbReference type="ARBA" id="ARBA00048586"/>
    </source>
</evidence>
<dbReference type="InterPro" id="IPR043130">
    <property type="entry name" value="CDP-OH_PTrfase_TM_dom"/>
</dbReference>
<protein>
    <recommendedName>
        <fullName evidence="6">CDP-diacylglycerol--glycerol-3-phosphate 3-phosphatidyltransferase</fullName>
        <ecNumber evidence="5">2.7.8.5</ecNumber>
    </recommendedName>
</protein>
<evidence type="ECO:0000256" key="4">
    <source>
        <dbReference type="ARBA" id="ARBA00010441"/>
    </source>
</evidence>
<evidence type="ECO:0000256" key="12">
    <source>
        <dbReference type="ARBA" id="ARBA00023209"/>
    </source>
</evidence>
<keyword evidence="17" id="KW-1185">Reference proteome</keyword>
<evidence type="ECO:0000256" key="5">
    <source>
        <dbReference type="ARBA" id="ARBA00013170"/>
    </source>
</evidence>
<dbReference type="FunFam" id="1.20.120.1760:FF:000033">
    <property type="entry name" value="CDP-alcohol phosphatidyltransferase"/>
    <property type="match status" value="1"/>
</dbReference>
<keyword evidence="13" id="KW-1208">Phospholipid metabolism</keyword>
<dbReference type="EMBL" id="LGSZ01000060">
    <property type="protein sequence ID" value="KPH77333.1"/>
    <property type="molecule type" value="Genomic_DNA"/>
</dbReference>
<dbReference type="GO" id="GO:0008444">
    <property type="term" value="F:CDP-diacylglycerol-glycerol-3-phosphate 3-phosphatidyltransferase activity"/>
    <property type="evidence" value="ECO:0007669"/>
    <property type="project" value="UniProtKB-EC"/>
</dbReference>
<evidence type="ECO:0000256" key="11">
    <source>
        <dbReference type="ARBA" id="ARBA00023136"/>
    </source>
</evidence>
<evidence type="ECO:0000256" key="1">
    <source>
        <dbReference type="ARBA" id="ARBA00004141"/>
    </source>
</evidence>
<evidence type="ECO:0000256" key="13">
    <source>
        <dbReference type="ARBA" id="ARBA00023264"/>
    </source>
</evidence>
<comment type="similarity">
    <text evidence="4">Belongs to the CDP-alcohol phosphatidyltransferase class-I family.</text>
</comment>
<dbReference type="RefSeq" id="WP_054211309.1">
    <property type="nucleotide sequence ID" value="NZ_LGSZ01000060.1"/>
</dbReference>
<comment type="pathway">
    <text evidence="2">Phospholipid metabolism; phosphatidylglycerol biosynthesis; phosphatidylglycerol from CDP-diacylglycerol: step 1/2.</text>
</comment>
<evidence type="ECO:0000313" key="17">
    <source>
        <dbReference type="Proteomes" id="UP000037822"/>
    </source>
</evidence>
<evidence type="ECO:0000256" key="3">
    <source>
        <dbReference type="ARBA" id="ARBA00005189"/>
    </source>
</evidence>
<evidence type="ECO:0000256" key="7">
    <source>
        <dbReference type="ARBA" id="ARBA00022516"/>
    </source>
</evidence>
<dbReference type="GO" id="GO:0046474">
    <property type="term" value="P:glycerophospholipid biosynthetic process"/>
    <property type="evidence" value="ECO:0007669"/>
    <property type="project" value="TreeGrafter"/>
</dbReference>
<dbReference type="Proteomes" id="UP000037822">
    <property type="component" value="Unassembled WGS sequence"/>
</dbReference>
<comment type="catalytic activity">
    <reaction evidence="14">
        <text>a CDP-1,2-diacyl-sn-glycerol + sn-glycerol 3-phosphate = a 1,2-diacyl-sn-glycero-3-phospho-(1'-sn-glycero-3'-phosphate) + CMP + H(+)</text>
        <dbReference type="Rhea" id="RHEA:12593"/>
        <dbReference type="ChEBI" id="CHEBI:15378"/>
        <dbReference type="ChEBI" id="CHEBI:57597"/>
        <dbReference type="ChEBI" id="CHEBI:58332"/>
        <dbReference type="ChEBI" id="CHEBI:60110"/>
        <dbReference type="ChEBI" id="CHEBI:60377"/>
        <dbReference type="EC" id="2.7.8.5"/>
    </reaction>
</comment>
<evidence type="ECO:0000313" key="16">
    <source>
        <dbReference type="EMBL" id="KPH77333.1"/>
    </source>
</evidence>
<reference evidence="16 17" key="1">
    <citation type="submission" date="2015-07" db="EMBL/GenBank/DDBJ databases">
        <title>Whole genome sequencing of Bosea vaviloviae isolated from cave pool.</title>
        <authorList>
            <person name="Tan N.E.H."/>
            <person name="Lee Y.P."/>
            <person name="Gan H.M."/>
            <person name="Barton H."/>
            <person name="Savka M.A."/>
        </authorList>
    </citation>
    <scope>NUCLEOTIDE SEQUENCE [LARGE SCALE GENOMIC DNA]</scope>
    <source>
        <strain evidence="16 17">SD260</strain>
    </source>
</reference>
<keyword evidence="9 15" id="KW-1133">Transmembrane helix</keyword>
<dbReference type="OrthoDB" id="9796672at2"/>
<comment type="caution">
    <text evidence="16">The sequence shown here is derived from an EMBL/GenBank/DDBJ whole genome shotgun (WGS) entry which is preliminary data.</text>
</comment>
<evidence type="ECO:0000256" key="9">
    <source>
        <dbReference type="ARBA" id="ARBA00022989"/>
    </source>
</evidence>
<dbReference type="Pfam" id="PF01066">
    <property type="entry name" value="CDP-OH_P_transf"/>
    <property type="match status" value="1"/>
</dbReference>
<evidence type="ECO:0000256" key="10">
    <source>
        <dbReference type="ARBA" id="ARBA00023098"/>
    </source>
</evidence>
<dbReference type="PATRIC" id="fig|1526658.3.peg.1653"/>
<dbReference type="InterPro" id="IPR050324">
    <property type="entry name" value="CDP-alcohol_PTase-I"/>
</dbReference>
<keyword evidence="7" id="KW-0444">Lipid biosynthesis</keyword>
<dbReference type="GO" id="GO:0016020">
    <property type="term" value="C:membrane"/>
    <property type="evidence" value="ECO:0007669"/>
    <property type="project" value="UniProtKB-SubCell"/>
</dbReference>
<dbReference type="PANTHER" id="PTHR14269">
    <property type="entry name" value="CDP-DIACYLGLYCEROL--GLYCEROL-3-PHOSPHATE 3-PHOSPHATIDYLTRANSFERASE-RELATED"/>
    <property type="match status" value="1"/>
</dbReference>
<dbReference type="AlphaFoldDB" id="A0A0N1F1C9"/>
<organism evidence="16 17">
    <name type="scientific">Bosea vaviloviae</name>
    <dbReference type="NCBI Taxonomy" id="1526658"/>
    <lineage>
        <taxon>Bacteria</taxon>
        <taxon>Pseudomonadati</taxon>
        <taxon>Pseudomonadota</taxon>
        <taxon>Alphaproteobacteria</taxon>
        <taxon>Hyphomicrobiales</taxon>
        <taxon>Boseaceae</taxon>
        <taxon>Bosea</taxon>
    </lineage>
</organism>
<dbReference type="EC" id="2.7.8.5" evidence="5"/>
<evidence type="ECO:0000256" key="15">
    <source>
        <dbReference type="SAM" id="Phobius"/>
    </source>
</evidence>
<keyword evidence="10" id="KW-0443">Lipid metabolism</keyword>
<dbReference type="InterPro" id="IPR004570">
    <property type="entry name" value="Phosphatidylglycerol_P_synth"/>
</dbReference>
<dbReference type="InterPro" id="IPR000462">
    <property type="entry name" value="CDP-OH_P_trans"/>
</dbReference>
<dbReference type="PIRSF" id="PIRSF000847">
    <property type="entry name" value="Phos_ph_gly_syn"/>
    <property type="match status" value="1"/>
</dbReference>
<comment type="pathway">
    <text evidence="3">Lipid metabolism.</text>
</comment>
<feature type="transmembrane region" description="Helical" evidence="15">
    <location>
        <begin position="153"/>
        <end position="171"/>
    </location>
</feature>
<dbReference type="Gene3D" id="1.20.120.1760">
    <property type="match status" value="1"/>
</dbReference>
<keyword evidence="11 15" id="KW-0472">Membrane</keyword>
<keyword evidence="12" id="KW-0594">Phospholipid biosynthesis</keyword>
<name>A0A0N1F1C9_9HYPH</name>
<evidence type="ECO:0000256" key="8">
    <source>
        <dbReference type="ARBA" id="ARBA00022692"/>
    </source>
</evidence>
<keyword evidence="16" id="KW-0808">Transferase</keyword>
<dbReference type="PANTHER" id="PTHR14269:SF62">
    <property type="entry name" value="CDP-DIACYLGLYCEROL--GLYCEROL-3-PHOSPHATE 3-PHOSPHATIDYLTRANSFERASE 1, CHLOROPLASTIC"/>
    <property type="match status" value="1"/>
</dbReference>
<evidence type="ECO:0000256" key="2">
    <source>
        <dbReference type="ARBA" id="ARBA00005042"/>
    </source>
</evidence>
<sequence>MTLPNLITIGRLFLVPLVIVMILNERWQGAFVIFVVAGISDAVDGGLAKRFAMASELGAYLDPIADKALIVSIYITLAVVGAVPAWLVILVVARDVMIVSAVVLSWGMGKPVVISPFVVSKLNTAAQLIFAALLLGSRAFGVDPGQAVQAGQLFVALLTVGSMTAYLAFWLRHMAA</sequence>
<feature type="transmembrane region" description="Helical" evidence="15">
    <location>
        <begin position="6"/>
        <end position="23"/>
    </location>
</feature>
<accession>A0A0N1F1C9</accession>
<comment type="subcellular location">
    <subcellularLocation>
        <location evidence="1">Membrane</location>
        <topology evidence="1">Multi-pass membrane protein</topology>
    </subcellularLocation>
</comment>
<feature type="transmembrane region" description="Helical" evidence="15">
    <location>
        <begin position="68"/>
        <end position="89"/>
    </location>
</feature>
<keyword evidence="8 15" id="KW-0812">Transmembrane</keyword>
<proteinExistence type="inferred from homology"/>